<accession>A0A5J4TB22</accession>
<comment type="caution">
    <text evidence="2">The sequence shown here is derived from an EMBL/GenBank/DDBJ whole genome shotgun (WGS) entry which is preliminary data.</text>
</comment>
<gene>
    <name evidence="2" type="ORF">EZS28_049014</name>
</gene>
<feature type="non-terminal residue" evidence="2">
    <location>
        <position position="248"/>
    </location>
</feature>
<proteinExistence type="predicted"/>
<dbReference type="Proteomes" id="UP000324800">
    <property type="component" value="Unassembled WGS sequence"/>
</dbReference>
<evidence type="ECO:0000313" key="3">
    <source>
        <dbReference type="Proteomes" id="UP000324800"/>
    </source>
</evidence>
<evidence type="ECO:0000256" key="1">
    <source>
        <dbReference type="SAM" id="MobiDB-lite"/>
    </source>
</evidence>
<dbReference type="EMBL" id="SNRW01034585">
    <property type="protein sequence ID" value="KAA6355458.1"/>
    <property type="molecule type" value="Genomic_DNA"/>
</dbReference>
<sequence>MERASIFPVTSRGDRATSGSGRFVGLSGEESLNGGSSIISPSRKYENSACDKHTERESLQRNIGKEVELDDGVLINIISSVCQETLRKKRARLHLFNDYMKEKNLCVKEILAGRVDVKLAKALSWREEKGGTKMLHDARKTKTHVGIALCLFSEIHDVAQSPMIQTIVKRLSFDKQSKVKFDRIQQIKQLFKYIEFREMKNGGELMQKAVALIVAFSAIRKTELAAITRKCITQEAQDMKIMIVTKKR</sequence>
<organism evidence="2 3">
    <name type="scientific">Streblomastix strix</name>
    <dbReference type="NCBI Taxonomy" id="222440"/>
    <lineage>
        <taxon>Eukaryota</taxon>
        <taxon>Metamonada</taxon>
        <taxon>Preaxostyla</taxon>
        <taxon>Oxymonadida</taxon>
        <taxon>Streblomastigidae</taxon>
        <taxon>Streblomastix</taxon>
    </lineage>
</organism>
<dbReference type="AlphaFoldDB" id="A0A5J4TB22"/>
<protein>
    <submittedName>
        <fullName evidence="2">Uncharacterized protein</fullName>
    </submittedName>
</protein>
<evidence type="ECO:0000313" key="2">
    <source>
        <dbReference type="EMBL" id="KAA6355458.1"/>
    </source>
</evidence>
<dbReference type="OrthoDB" id="7699712at2759"/>
<feature type="region of interest" description="Disordered" evidence="1">
    <location>
        <begin position="1"/>
        <end position="22"/>
    </location>
</feature>
<name>A0A5J4TB22_9EUKA</name>
<reference evidence="2 3" key="1">
    <citation type="submission" date="2019-03" db="EMBL/GenBank/DDBJ databases">
        <title>Single cell metagenomics reveals metabolic interactions within the superorganism composed of flagellate Streblomastix strix and complex community of Bacteroidetes bacteria on its surface.</title>
        <authorList>
            <person name="Treitli S.C."/>
            <person name="Kolisko M."/>
            <person name="Husnik F."/>
            <person name="Keeling P."/>
            <person name="Hampl V."/>
        </authorList>
    </citation>
    <scope>NUCLEOTIDE SEQUENCE [LARGE SCALE GENOMIC DNA]</scope>
    <source>
        <strain evidence="2">ST1C</strain>
    </source>
</reference>